<feature type="region of interest" description="Disordered" evidence="1">
    <location>
        <begin position="134"/>
        <end position="184"/>
    </location>
</feature>
<evidence type="ECO:0000256" key="1">
    <source>
        <dbReference type="SAM" id="MobiDB-lite"/>
    </source>
</evidence>
<dbReference type="GO" id="GO:0016020">
    <property type="term" value="C:membrane"/>
    <property type="evidence" value="ECO:0007669"/>
    <property type="project" value="InterPro"/>
</dbReference>
<evidence type="ECO:0000313" key="4">
    <source>
        <dbReference type="Proteomes" id="UP000295075"/>
    </source>
</evidence>
<sequence>MGWLVALALLLVPIVEIYVIIQVGQVIGGWPTVALLIAESAFGAWLIKREGRRAWAALQSSFETGKMPGRELADGALVLIGGTLLLTPGFVTDIFGFFFVLPFTRPLARRTLTAFLGRRVTQLSTNGLGGSGLGGGLGGGFGPGTPGSNGPGFTGFGPTSGPTGPRSSADNVVQGEVIDPEPPK</sequence>
<evidence type="ECO:0000256" key="2">
    <source>
        <dbReference type="SAM" id="Phobius"/>
    </source>
</evidence>
<evidence type="ECO:0000313" key="3">
    <source>
        <dbReference type="EMBL" id="TDC33403.1"/>
    </source>
</evidence>
<gene>
    <name evidence="3" type="ORF">E1261_06110</name>
</gene>
<organism evidence="3 4">
    <name type="scientific">Kribbella albertanoniae</name>
    <dbReference type="NCBI Taxonomy" id="1266829"/>
    <lineage>
        <taxon>Bacteria</taxon>
        <taxon>Bacillati</taxon>
        <taxon>Actinomycetota</taxon>
        <taxon>Actinomycetes</taxon>
        <taxon>Propionibacteriales</taxon>
        <taxon>Kribbellaceae</taxon>
        <taxon>Kribbella</taxon>
    </lineage>
</organism>
<keyword evidence="2" id="KW-0812">Transmembrane</keyword>
<dbReference type="Proteomes" id="UP000295075">
    <property type="component" value="Unassembled WGS sequence"/>
</dbReference>
<reference evidence="3 4" key="1">
    <citation type="submission" date="2019-03" db="EMBL/GenBank/DDBJ databases">
        <title>Draft genome sequences of novel Actinobacteria.</title>
        <authorList>
            <person name="Sahin N."/>
            <person name="Ay H."/>
            <person name="Saygin H."/>
        </authorList>
    </citation>
    <scope>NUCLEOTIDE SEQUENCE [LARGE SCALE GENOMIC DNA]</scope>
    <source>
        <strain evidence="3 4">JCM 30547</strain>
    </source>
</reference>
<name>A0A4R4QE52_9ACTN</name>
<proteinExistence type="predicted"/>
<dbReference type="EMBL" id="SMKA01000014">
    <property type="protein sequence ID" value="TDC33403.1"/>
    <property type="molecule type" value="Genomic_DNA"/>
</dbReference>
<dbReference type="RefSeq" id="WP_132403176.1">
    <property type="nucleotide sequence ID" value="NZ_SMKA01000014.1"/>
</dbReference>
<feature type="compositionally biased region" description="Gly residues" evidence="1">
    <location>
        <begin position="134"/>
        <end position="155"/>
    </location>
</feature>
<dbReference type="NCBIfam" id="NF008528">
    <property type="entry name" value="PRK11463.1-2"/>
    <property type="match status" value="1"/>
</dbReference>
<accession>A0A4R4QE52</accession>
<keyword evidence="4" id="KW-1185">Reference proteome</keyword>
<dbReference type="Pfam" id="PF04186">
    <property type="entry name" value="FxsA"/>
    <property type="match status" value="1"/>
</dbReference>
<dbReference type="AlphaFoldDB" id="A0A4R4QE52"/>
<dbReference type="PANTHER" id="PTHR35335:SF1">
    <property type="entry name" value="UPF0716 PROTEIN FXSA"/>
    <property type="match status" value="1"/>
</dbReference>
<dbReference type="OrthoDB" id="9792788at2"/>
<feature type="compositionally biased region" description="Low complexity" evidence="1">
    <location>
        <begin position="156"/>
        <end position="165"/>
    </location>
</feature>
<keyword evidence="2" id="KW-1133">Transmembrane helix</keyword>
<keyword evidence="2" id="KW-0472">Membrane</keyword>
<comment type="caution">
    <text evidence="3">The sequence shown here is derived from an EMBL/GenBank/DDBJ whole genome shotgun (WGS) entry which is preliminary data.</text>
</comment>
<dbReference type="InterPro" id="IPR007313">
    <property type="entry name" value="FxsA"/>
</dbReference>
<dbReference type="PANTHER" id="PTHR35335">
    <property type="entry name" value="UPF0716 PROTEIN FXSA"/>
    <property type="match status" value="1"/>
</dbReference>
<feature type="transmembrane region" description="Helical" evidence="2">
    <location>
        <begin position="27"/>
        <end position="47"/>
    </location>
</feature>
<protein>
    <submittedName>
        <fullName evidence="3">FxsA family protein</fullName>
    </submittedName>
</protein>
<feature type="transmembrane region" description="Helical" evidence="2">
    <location>
        <begin position="76"/>
        <end position="101"/>
    </location>
</feature>